<evidence type="ECO:0000256" key="1">
    <source>
        <dbReference type="SAM" id="SignalP"/>
    </source>
</evidence>
<evidence type="ECO:0000313" key="3">
    <source>
        <dbReference type="EnsemblPlants" id="KRH62792"/>
    </source>
</evidence>
<evidence type="ECO:0000313" key="4">
    <source>
        <dbReference type="Proteomes" id="UP000008827"/>
    </source>
</evidence>
<dbReference type="OMA" id="HCTNDSQ"/>
<organism evidence="2">
    <name type="scientific">Glycine max</name>
    <name type="common">Soybean</name>
    <name type="synonym">Glycine hispida</name>
    <dbReference type="NCBI Taxonomy" id="3847"/>
    <lineage>
        <taxon>Eukaryota</taxon>
        <taxon>Viridiplantae</taxon>
        <taxon>Streptophyta</taxon>
        <taxon>Embryophyta</taxon>
        <taxon>Tracheophyta</taxon>
        <taxon>Spermatophyta</taxon>
        <taxon>Magnoliopsida</taxon>
        <taxon>eudicotyledons</taxon>
        <taxon>Gunneridae</taxon>
        <taxon>Pentapetalae</taxon>
        <taxon>rosids</taxon>
        <taxon>fabids</taxon>
        <taxon>Fabales</taxon>
        <taxon>Fabaceae</taxon>
        <taxon>Papilionoideae</taxon>
        <taxon>50 kb inversion clade</taxon>
        <taxon>NPAAA clade</taxon>
        <taxon>indigoferoid/millettioid clade</taxon>
        <taxon>Phaseoleae</taxon>
        <taxon>Glycine</taxon>
        <taxon>Glycine subgen. Soja</taxon>
    </lineage>
</organism>
<dbReference type="PaxDb" id="3847-GLYMA04G16440.1"/>
<dbReference type="OrthoDB" id="1396042at2759"/>
<dbReference type="EnsemblPlants" id="KRH62792">
    <property type="protein sequence ID" value="KRH62792"/>
    <property type="gene ID" value="GLYMA_04G132500"/>
</dbReference>
<protein>
    <submittedName>
        <fullName evidence="2 3">Uncharacterized protein</fullName>
    </submittedName>
</protein>
<dbReference type="Proteomes" id="UP000008827">
    <property type="component" value="Chromosome 4"/>
</dbReference>
<keyword evidence="4" id="KW-1185">Reference proteome</keyword>
<feature type="signal peptide" evidence="1">
    <location>
        <begin position="1"/>
        <end position="30"/>
    </location>
</feature>
<evidence type="ECO:0000313" key="2">
    <source>
        <dbReference type="EMBL" id="KRH62792.1"/>
    </source>
</evidence>
<feature type="chain" id="PRO_5014577372" evidence="1">
    <location>
        <begin position="31"/>
        <end position="79"/>
    </location>
</feature>
<sequence>MNALRNSFVKLAFLLAFFIIASDLCMKLEARGPIVRLHCTNDSQCQYSCPTCGCRCVYTWCQCPKQPFVEDIRFQAPPN</sequence>
<keyword evidence="1" id="KW-0732">Signal</keyword>
<gene>
    <name evidence="2" type="ORF">GLYMA_04G132500</name>
</gene>
<name>I1JW19_SOYBN</name>
<reference evidence="2 3" key="1">
    <citation type="journal article" date="2010" name="Nature">
        <title>Genome sequence of the palaeopolyploid soybean.</title>
        <authorList>
            <person name="Schmutz J."/>
            <person name="Cannon S.B."/>
            <person name="Schlueter J."/>
            <person name="Ma J."/>
            <person name="Mitros T."/>
            <person name="Nelson W."/>
            <person name="Hyten D.L."/>
            <person name="Song Q."/>
            <person name="Thelen J.J."/>
            <person name="Cheng J."/>
            <person name="Xu D."/>
            <person name="Hellsten U."/>
            <person name="May G.D."/>
            <person name="Yu Y."/>
            <person name="Sakurai T."/>
            <person name="Umezawa T."/>
            <person name="Bhattacharyya M.K."/>
            <person name="Sandhu D."/>
            <person name="Valliyodan B."/>
            <person name="Lindquist E."/>
            <person name="Peto M."/>
            <person name="Grant D."/>
            <person name="Shu S."/>
            <person name="Goodstein D."/>
            <person name="Barry K."/>
            <person name="Futrell-Griggs M."/>
            <person name="Abernathy B."/>
            <person name="Du J."/>
            <person name="Tian Z."/>
            <person name="Zhu L."/>
            <person name="Gill N."/>
            <person name="Joshi T."/>
            <person name="Libault M."/>
            <person name="Sethuraman A."/>
            <person name="Zhang X.-C."/>
            <person name="Shinozaki K."/>
            <person name="Nguyen H.T."/>
            <person name="Wing R.A."/>
            <person name="Cregan P."/>
            <person name="Specht J."/>
            <person name="Grimwood J."/>
            <person name="Rokhsar D."/>
            <person name="Stacey G."/>
            <person name="Shoemaker R.C."/>
            <person name="Jackson S.A."/>
        </authorList>
    </citation>
    <scope>NUCLEOTIDE SEQUENCE [LARGE SCALE GENOMIC DNA]</scope>
    <source>
        <strain evidence="3">cv. Williams 82</strain>
        <tissue evidence="2">Callus</tissue>
    </source>
</reference>
<dbReference type="Gramene" id="KRH62792">
    <property type="protein sequence ID" value="KRH62792"/>
    <property type="gene ID" value="GLYMA_04G132500"/>
</dbReference>
<reference evidence="3" key="2">
    <citation type="submission" date="2018-02" db="UniProtKB">
        <authorList>
            <consortium name="EnsemblPlants"/>
        </authorList>
    </citation>
    <scope>IDENTIFICATION</scope>
    <source>
        <strain evidence="3">Williams 82</strain>
    </source>
</reference>
<dbReference type="AlphaFoldDB" id="I1JW19"/>
<dbReference type="InParanoid" id="I1JW19"/>
<dbReference type="SMR" id="I1JW19"/>
<reference evidence="2" key="3">
    <citation type="submission" date="2018-07" db="EMBL/GenBank/DDBJ databases">
        <title>WGS assembly of Glycine max.</title>
        <authorList>
            <person name="Schmutz J."/>
            <person name="Cannon S."/>
            <person name="Schlueter J."/>
            <person name="Ma J."/>
            <person name="Mitros T."/>
            <person name="Nelson W."/>
            <person name="Hyten D."/>
            <person name="Song Q."/>
            <person name="Thelen J."/>
            <person name="Cheng J."/>
            <person name="Xu D."/>
            <person name="Hellsten U."/>
            <person name="May G."/>
            <person name="Yu Y."/>
            <person name="Sakurai T."/>
            <person name="Umezawa T."/>
            <person name="Bhattacharyya M."/>
            <person name="Sandhu D."/>
            <person name="Valliyodan B."/>
            <person name="Lindquist E."/>
            <person name="Peto M."/>
            <person name="Grant D."/>
            <person name="Shu S."/>
            <person name="Goodstein D."/>
            <person name="Barry K."/>
            <person name="Futrell-Griggs M."/>
            <person name="Abernathy B."/>
            <person name="Du J."/>
            <person name="Tian Z."/>
            <person name="Zhu L."/>
            <person name="Gill N."/>
            <person name="Joshi T."/>
            <person name="Libault M."/>
            <person name="Sethuraman A."/>
            <person name="Zhang X."/>
            <person name="Shinozaki K."/>
            <person name="Nguyen H."/>
            <person name="Wing R."/>
            <person name="Cregan P."/>
            <person name="Specht J."/>
            <person name="Grimwood J."/>
            <person name="Rokhsar D."/>
            <person name="Stacey G."/>
            <person name="Shoemaker R."/>
            <person name="Jackson S."/>
        </authorList>
    </citation>
    <scope>NUCLEOTIDE SEQUENCE</scope>
    <source>
        <tissue evidence="2">Callus</tissue>
    </source>
</reference>
<accession>I1JW19</accession>
<proteinExistence type="predicted"/>
<dbReference type="EMBL" id="CM000837">
    <property type="protein sequence ID" value="KRH62792.1"/>
    <property type="molecule type" value="Genomic_DNA"/>
</dbReference>
<dbReference type="HOGENOM" id="CLU_191787_0_0_1"/>